<evidence type="ECO:0000256" key="2">
    <source>
        <dbReference type="ARBA" id="ARBA00022679"/>
    </source>
</evidence>
<evidence type="ECO:0000256" key="7">
    <source>
        <dbReference type="RuleBase" id="RU365024"/>
    </source>
</evidence>
<accession>A0A1I8F5K9</accession>
<keyword evidence="7" id="KW-0547">Nucleotide-binding</keyword>
<evidence type="ECO:0000256" key="4">
    <source>
        <dbReference type="ARBA" id="ARBA00023098"/>
    </source>
</evidence>
<keyword evidence="5 7" id="KW-0594">Phospholipid biosynthesis</keyword>
<keyword evidence="1 7" id="KW-0444">Lipid biosynthesis</keyword>
<keyword evidence="3" id="KW-0677">Repeat</keyword>
<keyword evidence="7" id="KW-0067">ATP-binding</keyword>
<evidence type="ECO:0000256" key="8">
    <source>
        <dbReference type="SAM" id="MobiDB-lite"/>
    </source>
</evidence>
<evidence type="ECO:0000256" key="1">
    <source>
        <dbReference type="ARBA" id="ARBA00022516"/>
    </source>
</evidence>
<comment type="pathway">
    <text evidence="7">Phospholipid metabolism; phosphatidylglycerol biosynthesis; phosphatidylglycerol from CDP-diacylglycerol: step 1/2.</text>
</comment>
<keyword evidence="9" id="KW-1185">Reference proteome</keyword>
<evidence type="ECO:0000256" key="5">
    <source>
        <dbReference type="ARBA" id="ARBA00023209"/>
    </source>
</evidence>
<comment type="function">
    <text evidence="7">Functions in the biosynthesis of the anionic phospholipids phosphatidylglycerol and cardiolipin.</text>
</comment>
<name>A0A1I8F5K9_9PLAT</name>
<sequence>RHRLAPGRPNRLGVPLPRLRALTSVASSSRCPASTMVSAAGRRLGHRPFQRPLRVASSCLDCGARGTRGSPLNSSTAMLRPLCAGAERPLPCVTSGATAQMFRVSFYRCPVCWPALLPERINEVVGCSTMKIYLARDYFTDRPGSLPVLIRDAPRLCDFLEKLVSTACRRVGTAGLGRLLSSQRRPRLASAGGSVESRDSSRLCHGADGAHGSVCDDAYATQRLLQPAASAGGRLASIQLASAGANSFYKSTGPSYFIPAAYSQSAGAAVSCRPLRSLRRTGGSRSGGSPVSGCRVTRGPAGPSTPKACGSRRPRRPAGRPDPSSARPTSATGRGCAIWKSQVRRWPPTSDRLGCPPGRGGGTACSSTASPSSMGNVECGGVGEHRPLACRLAMPALRDLLHSVGTGLNRQSR</sequence>
<keyword evidence="7" id="KW-0496">Mitochondrion</keyword>
<keyword evidence="2 7" id="KW-0808">Transferase</keyword>
<dbReference type="AlphaFoldDB" id="A0A1I8F5K9"/>
<comment type="catalytic activity">
    <reaction evidence="7">
        <text>a CDP-1,2-diacyl-sn-glycerol + sn-glycerol 3-phosphate = a 1,2-diacyl-sn-glycero-3-phospho-(1'-sn-glycero-3'-phosphate) + CMP + H(+)</text>
        <dbReference type="Rhea" id="RHEA:12593"/>
        <dbReference type="ChEBI" id="CHEBI:15378"/>
        <dbReference type="ChEBI" id="CHEBI:57597"/>
        <dbReference type="ChEBI" id="CHEBI:58332"/>
        <dbReference type="ChEBI" id="CHEBI:60110"/>
        <dbReference type="ChEBI" id="CHEBI:60377"/>
        <dbReference type="EC" id="2.7.8.5"/>
    </reaction>
</comment>
<dbReference type="GO" id="GO:0005524">
    <property type="term" value="F:ATP binding"/>
    <property type="evidence" value="ECO:0007669"/>
    <property type="project" value="UniProtKB-KW"/>
</dbReference>
<organism evidence="9 10">
    <name type="scientific">Macrostomum lignano</name>
    <dbReference type="NCBI Taxonomy" id="282301"/>
    <lineage>
        <taxon>Eukaryota</taxon>
        <taxon>Metazoa</taxon>
        <taxon>Spiralia</taxon>
        <taxon>Lophotrochozoa</taxon>
        <taxon>Platyhelminthes</taxon>
        <taxon>Rhabditophora</taxon>
        <taxon>Macrostomorpha</taxon>
        <taxon>Macrostomida</taxon>
        <taxon>Macrostomidae</taxon>
        <taxon>Macrostomum</taxon>
    </lineage>
</organism>
<dbReference type="InterPro" id="IPR016270">
    <property type="entry name" value="PGS1"/>
</dbReference>
<dbReference type="PANTHER" id="PTHR12586:SF1">
    <property type="entry name" value="CDP-DIACYLGLYCEROL--GLYCEROL-3-PHOSPHATE 3-PHOSPHATIDYLTRANSFERASE, MITOCHONDRIAL"/>
    <property type="match status" value="1"/>
</dbReference>
<comment type="similarity">
    <text evidence="7">Belongs to the CDP-alcohol phosphatidyltransferase class-II family.</text>
</comment>
<dbReference type="Proteomes" id="UP000095280">
    <property type="component" value="Unplaced"/>
</dbReference>
<evidence type="ECO:0000256" key="6">
    <source>
        <dbReference type="ARBA" id="ARBA00023264"/>
    </source>
</evidence>
<dbReference type="EC" id="2.7.8.5" evidence="7"/>
<dbReference type="GO" id="GO:0032049">
    <property type="term" value="P:cardiolipin biosynthetic process"/>
    <property type="evidence" value="ECO:0007669"/>
    <property type="project" value="InterPro"/>
</dbReference>
<reference evidence="10" key="1">
    <citation type="submission" date="2016-11" db="UniProtKB">
        <authorList>
            <consortium name="WormBaseParasite"/>
        </authorList>
    </citation>
    <scope>IDENTIFICATION</scope>
</reference>
<proteinExistence type="inferred from homology"/>
<evidence type="ECO:0000313" key="9">
    <source>
        <dbReference type="Proteomes" id="UP000095280"/>
    </source>
</evidence>
<evidence type="ECO:0000256" key="3">
    <source>
        <dbReference type="ARBA" id="ARBA00022737"/>
    </source>
</evidence>
<comment type="subcellular location">
    <subcellularLocation>
        <location evidence="7">Mitochondrion</location>
    </subcellularLocation>
</comment>
<protein>
    <recommendedName>
        <fullName evidence="7">CDP-diacylglycerol--glycerol-3-phosphate 3-phosphatidyltransferase</fullName>
        <ecNumber evidence="7">2.7.8.5</ecNumber>
    </recommendedName>
</protein>
<feature type="region of interest" description="Disordered" evidence="8">
    <location>
        <begin position="279"/>
        <end position="334"/>
    </location>
</feature>
<evidence type="ECO:0000313" key="10">
    <source>
        <dbReference type="WBParaSite" id="maker-unitig_21303-snap-gene-0.2-mRNA-1"/>
    </source>
</evidence>
<dbReference type="GO" id="GO:0008444">
    <property type="term" value="F:CDP-diacylglycerol-glycerol-3-phosphate 3-phosphatidyltransferase activity"/>
    <property type="evidence" value="ECO:0007669"/>
    <property type="project" value="UniProtKB-EC"/>
</dbReference>
<feature type="compositionally biased region" description="Low complexity" evidence="8">
    <location>
        <begin position="280"/>
        <end position="293"/>
    </location>
</feature>
<dbReference type="WBParaSite" id="maker-unitig_21303-snap-gene-0.2-mRNA-1">
    <property type="protein sequence ID" value="maker-unitig_21303-snap-gene-0.2-mRNA-1"/>
    <property type="gene ID" value="maker-unitig_21303-snap-gene-0.2"/>
</dbReference>
<keyword evidence="6 7" id="KW-1208">Phospholipid metabolism</keyword>
<dbReference type="GO" id="GO:0005739">
    <property type="term" value="C:mitochondrion"/>
    <property type="evidence" value="ECO:0007669"/>
    <property type="project" value="UniProtKB-SubCell"/>
</dbReference>
<keyword evidence="4 7" id="KW-0443">Lipid metabolism</keyword>
<dbReference type="PANTHER" id="PTHR12586">
    <property type="entry name" value="CDP-DIACYLGLYCEROL--SERINE O-PHOSPHATIDYLTRANSFERASE"/>
    <property type="match status" value="1"/>
</dbReference>